<evidence type="ECO:0000256" key="7">
    <source>
        <dbReference type="ARBA" id="ARBA00032272"/>
    </source>
</evidence>
<dbReference type="Gene3D" id="3.90.79.10">
    <property type="entry name" value="Nucleoside Triphosphate Pyrophosphohydrolase"/>
    <property type="match status" value="1"/>
</dbReference>
<gene>
    <name evidence="9" type="ORF">SAMN04488094_10885</name>
</gene>
<dbReference type="PANTHER" id="PTHR11839:SF18">
    <property type="entry name" value="NUDIX HYDROLASE DOMAIN-CONTAINING PROTEIN"/>
    <property type="match status" value="1"/>
</dbReference>
<name>A0A1I1LEZ1_9RHOB</name>
<evidence type="ECO:0000256" key="2">
    <source>
        <dbReference type="ARBA" id="ARBA00001946"/>
    </source>
</evidence>
<evidence type="ECO:0000256" key="3">
    <source>
        <dbReference type="ARBA" id="ARBA00007275"/>
    </source>
</evidence>
<dbReference type="GO" id="GO:0005829">
    <property type="term" value="C:cytosol"/>
    <property type="evidence" value="ECO:0007669"/>
    <property type="project" value="TreeGrafter"/>
</dbReference>
<evidence type="ECO:0000313" key="10">
    <source>
        <dbReference type="Proteomes" id="UP000198728"/>
    </source>
</evidence>
<evidence type="ECO:0000313" key="9">
    <source>
        <dbReference type="EMBL" id="SFC71536.1"/>
    </source>
</evidence>
<proteinExistence type="inferred from homology"/>
<sequence>MTEEITTLSSRLAYQNRWMRVREDEIAFPDGHRGLYGVVEKPEFAVVVAQHGDGRIQMVNQYRYPVRGRYWELPLGAWEGQESPDPAALAAAELREETGYTAETWEQITYLHQAPGFCSHGFHLFRATGLVPGPVEREAEEQGMVSDAFSLDDILEMIRRGEIMDATTLAALGYLRLIGSL</sequence>
<dbReference type="Proteomes" id="UP000198728">
    <property type="component" value="Unassembled WGS sequence"/>
</dbReference>
<feature type="domain" description="Nudix hydrolase" evidence="8">
    <location>
        <begin position="39"/>
        <end position="171"/>
    </location>
</feature>
<organism evidence="9 10">
    <name type="scientific">Tropicimonas isoalkanivorans</name>
    <dbReference type="NCBI Taxonomy" id="441112"/>
    <lineage>
        <taxon>Bacteria</taxon>
        <taxon>Pseudomonadati</taxon>
        <taxon>Pseudomonadota</taxon>
        <taxon>Alphaproteobacteria</taxon>
        <taxon>Rhodobacterales</taxon>
        <taxon>Roseobacteraceae</taxon>
        <taxon>Tropicimonas</taxon>
    </lineage>
</organism>
<dbReference type="InterPro" id="IPR000086">
    <property type="entry name" value="NUDIX_hydrolase_dom"/>
</dbReference>
<comment type="cofactor">
    <cofactor evidence="2">
        <name>Mg(2+)</name>
        <dbReference type="ChEBI" id="CHEBI:18420"/>
    </cofactor>
</comment>
<evidence type="ECO:0000256" key="1">
    <source>
        <dbReference type="ARBA" id="ARBA00000847"/>
    </source>
</evidence>
<dbReference type="Pfam" id="PF00293">
    <property type="entry name" value="NUDIX"/>
    <property type="match status" value="1"/>
</dbReference>
<dbReference type="CDD" id="cd24161">
    <property type="entry name" value="NUDIX_ADPRase_Ndx2"/>
    <property type="match status" value="1"/>
</dbReference>
<dbReference type="STRING" id="441112.SAMN04488094_10885"/>
<accession>A0A1I1LEZ1</accession>
<dbReference type="OrthoDB" id="177518at2"/>
<evidence type="ECO:0000256" key="4">
    <source>
        <dbReference type="ARBA" id="ARBA00016377"/>
    </source>
</evidence>
<comment type="catalytic activity">
    <reaction evidence="1">
        <text>GDP-alpha-D-mannose + H2O = alpha-D-mannose 1-phosphate + GMP + 2 H(+)</text>
        <dbReference type="Rhea" id="RHEA:27978"/>
        <dbReference type="ChEBI" id="CHEBI:15377"/>
        <dbReference type="ChEBI" id="CHEBI:15378"/>
        <dbReference type="ChEBI" id="CHEBI:57527"/>
        <dbReference type="ChEBI" id="CHEBI:58115"/>
        <dbReference type="ChEBI" id="CHEBI:58409"/>
    </reaction>
</comment>
<dbReference type="PROSITE" id="PS51462">
    <property type="entry name" value="NUDIX"/>
    <property type="match status" value="1"/>
</dbReference>
<dbReference type="GO" id="GO:0019693">
    <property type="term" value="P:ribose phosphate metabolic process"/>
    <property type="evidence" value="ECO:0007669"/>
    <property type="project" value="TreeGrafter"/>
</dbReference>
<keyword evidence="10" id="KW-1185">Reference proteome</keyword>
<comment type="similarity">
    <text evidence="3">Belongs to the Nudix hydrolase family. NudK subfamily.</text>
</comment>
<dbReference type="SUPFAM" id="SSF55811">
    <property type="entry name" value="Nudix"/>
    <property type="match status" value="1"/>
</dbReference>
<reference evidence="9 10" key="1">
    <citation type="submission" date="2016-10" db="EMBL/GenBank/DDBJ databases">
        <authorList>
            <person name="de Groot N.N."/>
        </authorList>
    </citation>
    <scope>NUCLEOTIDE SEQUENCE [LARGE SCALE GENOMIC DNA]</scope>
    <source>
        <strain evidence="9 10">DSM 19548</strain>
    </source>
</reference>
<dbReference type="GO" id="GO:0016787">
    <property type="term" value="F:hydrolase activity"/>
    <property type="evidence" value="ECO:0007669"/>
    <property type="project" value="UniProtKB-KW"/>
</dbReference>
<keyword evidence="5" id="KW-0378">Hydrolase</keyword>
<dbReference type="InterPro" id="IPR015797">
    <property type="entry name" value="NUDIX_hydrolase-like_dom_sf"/>
</dbReference>
<dbReference type="EMBL" id="FOLG01000008">
    <property type="protein sequence ID" value="SFC71536.1"/>
    <property type="molecule type" value="Genomic_DNA"/>
</dbReference>
<dbReference type="RefSeq" id="WP_093361283.1">
    <property type="nucleotide sequence ID" value="NZ_FOLG01000008.1"/>
</dbReference>
<dbReference type="AlphaFoldDB" id="A0A1I1LEZ1"/>
<dbReference type="PANTHER" id="PTHR11839">
    <property type="entry name" value="UDP/ADP-SUGAR PYROPHOSPHATASE"/>
    <property type="match status" value="1"/>
</dbReference>
<protein>
    <recommendedName>
        <fullName evidence="4">GDP-mannose pyrophosphatase</fullName>
    </recommendedName>
    <alternativeName>
        <fullName evidence="6">GDP-mannose hydrolase</fullName>
    </alternativeName>
    <alternativeName>
        <fullName evidence="7">GDPMK</fullName>
    </alternativeName>
</protein>
<evidence type="ECO:0000256" key="5">
    <source>
        <dbReference type="ARBA" id="ARBA00022801"/>
    </source>
</evidence>
<evidence type="ECO:0000256" key="6">
    <source>
        <dbReference type="ARBA" id="ARBA00032162"/>
    </source>
</evidence>
<dbReference type="GO" id="GO:0006753">
    <property type="term" value="P:nucleoside phosphate metabolic process"/>
    <property type="evidence" value="ECO:0007669"/>
    <property type="project" value="TreeGrafter"/>
</dbReference>
<evidence type="ECO:0000259" key="8">
    <source>
        <dbReference type="PROSITE" id="PS51462"/>
    </source>
</evidence>